<dbReference type="GO" id="GO:0003677">
    <property type="term" value="F:DNA binding"/>
    <property type="evidence" value="ECO:0007669"/>
    <property type="project" value="UniProtKB-KW"/>
</dbReference>
<dbReference type="GO" id="GO:0045892">
    <property type="term" value="P:negative regulation of DNA-templated transcription"/>
    <property type="evidence" value="ECO:0007669"/>
    <property type="project" value="TreeGrafter"/>
</dbReference>
<dbReference type="InterPro" id="IPR050707">
    <property type="entry name" value="HTH_MetabolicPath_Reg"/>
</dbReference>
<feature type="domain" description="IclR-ED" evidence="5">
    <location>
        <begin position="75"/>
        <end position="255"/>
    </location>
</feature>
<evidence type="ECO:0000313" key="6">
    <source>
        <dbReference type="EMBL" id="CAB4950709.1"/>
    </source>
</evidence>
<keyword evidence="1" id="KW-0805">Transcription regulation</keyword>
<protein>
    <submittedName>
        <fullName evidence="6">Unannotated protein</fullName>
    </submittedName>
</protein>
<dbReference type="GO" id="GO:0003700">
    <property type="term" value="F:DNA-binding transcription factor activity"/>
    <property type="evidence" value="ECO:0007669"/>
    <property type="project" value="TreeGrafter"/>
</dbReference>
<keyword evidence="2" id="KW-0238">DNA-binding</keyword>
<name>A0A6J7K7J4_9ZZZZ</name>
<dbReference type="EMBL" id="CAFBNF010000165">
    <property type="protein sequence ID" value="CAB4950709.1"/>
    <property type="molecule type" value="Genomic_DNA"/>
</dbReference>
<proteinExistence type="predicted"/>
<dbReference type="InterPro" id="IPR036388">
    <property type="entry name" value="WH-like_DNA-bd_sf"/>
</dbReference>
<evidence type="ECO:0000256" key="1">
    <source>
        <dbReference type="ARBA" id="ARBA00023015"/>
    </source>
</evidence>
<feature type="domain" description="HTH iclR-type" evidence="4">
    <location>
        <begin position="14"/>
        <end position="74"/>
    </location>
</feature>
<organism evidence="6">
    <name type="scientific">freshwater metagenome</name>
    <dbReference type="NCBI Taxonomy" id="449393"/>
    <lineage>
        <taxon>unclassified sequences</taxon>
        <taxon>metagenomes</taxon>
        <taxon>ecological metagenomes</taxon>
    </lineage>
</organism>
<dbReference type="Gene3D" id="3.30.450.40">
    <property type="match status" value="1"/>
</dbReference>
<evidence type="ECO:0000256" key="2">
    <source>
        <dbReference type="ARBA" id="ARBA00023125"/>
    </source>
</evidence>
<dbReference type="PROSITE" id="PS51077">
    <property type="entry name" value="HTH_ICLR"/>
    <property type="match status" value="1"/>
</dbReference>
<dbReference type="PANTHER" id="PTHR30136">
    <property type="entry name" value="HELIX-TURN-HELIX TRANSCRIPTIONAL REGULATOR, ICLR FAMILY"/>
    <property type="match status" value="1"/>
</dbReference>
<dbReference type="SUPFAM" id="SSF46785">
    <property type="entry name" value="Winged helix' DNA-binding domain"/>
    <property type="match status" value="1"/>
</dbReference>
<evidence type="ECO:0000259" key="5">
    <source>
        <dbReference type="PROSITE" id="PS51078"/>
    </source>
</evidence>
<evidence type="ECO:0000259" key="4">
    <source>
        <dbReference type="PROSITE" id="PS51077"/>
    </source>
</evidence>
<reference evidence="6" key="1">
    <citation type="submission" date="2020-05" db="EMBL/GenBank/DDBJ databases">
        <authorList>
            <person name="Chiriac C."/>
            <person name="Salcher M."/>
            <person name="Ghai R."/>
            <person name="Kavagutti S V."/>
        </authorList>
    </citation>
    <scope>NUCLEOTIDE SEQUENCE</scope>
</reference>
<dbReference type="SMART" id="SM00346">
    <property type="entry name" value="HTH_ICLR"/>
    <property type="match status" value="1"/>
</dbReference>
<dbReference type="Pfam" id="PF01614">
    <property type="entry name" value="IclR_C"/>
    <property type="match status" value="1"/>
</dbReference>
<dbReference type="InterPro" id="IPR014757">
    <property type="entry name" value="Tscrpt_reg_IclR_C"/>
</dbReference>
<dbReference type="SUPFAM" id="SSF55781">
    <property type="entry name" value="GAF domain-like"/>
    <property type="match status" value="1"/>
</dbReference>
<sequence>MTAQIELVAEGGSTASVTKALRLLDVFRSGGPVLGVSELARQAGVAKSTAFRLLSLLEEAELVEREGRGYRLSWRLFELGNTVQHRWPSGLREIAAPWLTEVFVQSRQVVHLTVLDGSDVLFLDKVSGSRSIRVPSSVGGRLPASVTASGKAMLAFSPAARVREVLEEGLSSRTPYSITEPGRLASELRRIREVGFAVDREEACRGVVAVAAPVMTGSKVIAAVSVVGSASRFDFDGLSNLVRNAARRIAIDLGSDAAAAITSR</sequence>
<dbReference type="Gene3D" id="1.10.10.10">
    <property type="entry name" value="Winged helix-like DNA-binding domain superfamily/Winged helix DNA-binding domain"/>
    <property type="match status" value="1"/>
</dbReference>
<dbReference type="PROSITE" id="PS51078">
    <property type="entry name" value="ICLR_ED"/>
    <property type="match status" value="1"/>
</dbReference>
<dbReference type="InterPro" id="IPR036390">
    <property type="entry name" value="WH_DNA-bd_sf"/>
</dbReference>
<dbReference type="InterPro" id="IPR029016">
    <property type="entry name" value="GAF-like_dom_sf"/>
</dbReference>
<evidence type="ECO:0000256" key="3">
    <source>
        <dbReference type="ARBA" id="ARBA00023163"/>
    </source>
</evidence>
<gene>
    <name evidence="6" type="ORF">UFOPK3773_01389</name>
</gene>
<dbReference type="PANTHER" id="PTHR30136:SF35">
    <property type="entry name" value="HTH-TYPE TRANSCRIPTIONAL REGULATOR RV1719"/>
    <property type="match status" value="1"/>
</dbReference>
<dbReference type="AlphaFoldDB" id="A0A6J7K7J4"/>
<accession>A0A6J7K7J4</accession>
<dbReference type="InterPro" id="IPR005471">
    <property type="entry name" value="Tscrpt_reg_IclR_N"/>
</dbReference>
<dbReference type="Pfam" id="PF09339">
    <property type="entry name" value="HTH_IclR"/>
    <property type="match status" value="1"/>
</dbReference>
<keyword evidence="3" id="KW-0804">Transcription</keyword>